<keyword evidence="7 9" id="KW-0808">Transferase</keyword>
<evidence type="ECO:0000256" key="8">
    <source>
        <dbReference type="ARBA" id="ARBA00023315"/>
    </source>
</evidence>
<evidence type="ECO:0000256" key="4">
    <source>
        <dbReference type="ARBA" id="ARBA00008655"/>
    </source>
</evidence>
<evidence type="ECO:0000256" key="5">
    <source>
        <dbReference type="ARBA" id="ARBA00013211"/>
    </source>
</evidence>
<dbReference type="GO" id="GO:0016024">
    <property type="term" value="P:CDP-diacylglycerol biosynthetic process"/>
    <property type="evidence" value="ECO:0007669"/>
    <property type="project" value="UniProtKB-UniPathway"/>
</dbReference>
<keyword evidence="9" id="KW-0444">Lipid biosynthesis</keyword>
<proteinExistence type="inferred from homology"/>
<comment type="pathway">
    <text evidence="2">Phospholipid metabolism; CDP-diacylglycerol biosynthesis; CDP-diacylglycerol from sn-glycerol 3-phosphate: step 2/3.</text>
</comment>
<comment type="caution">
    <text evidence="12">The sequence shown here is derived from an EMBL/GenBank/DDBJ whole genome shotgun (WGS) entry which is preliminary data.</text>
</comment>
<feature type="domain" description="Phospholipid/glycerol acyltransferase" evidence="11">
    <location>
        <begin position="93"/>
        <end position="207"/>
    </location>
</feature>
<dbReference type="SMART" id="SM00563">
    <property type="entry name" value="PlsC"/>
    <property type="match status" value="1"/>
</dbReference>
<keyword evidence="9" id="KW-0594">Phospholipid biosynthesis</keyword>
<dbReference type="SUPFAM" id="SSF69593">
    <property type="entry name" value="Glycerol-3-phosphate (1)-acyltransferase"/>
    <property type="match status" value="1"/>
</dbReference>
<comment type="catalytic activity">
    <reaction evidence="1 9">
        <text>a 1-acyl-sn-glycero-3-phosphate + an acyl-CoA = a 1,2-diacyl-sn-glycero-3-phosphate + CoA</text>
        <dbReference type="Rhea" id="RHEA:19709"/>
        <dbReference type="ChEBI" id="CHEBI:57287"/>
        <dbReference type="ChEBI" id="CHEBI:57970"/>
        <dbReference type="ChEBI" id="CHEBI:58342"/>
        <dbReference type="ChEBI" id="CHEBI:58608"/>
        <dbReference type="EC" id="2.3.1.51"/>
    </reaction>
</comment>
<dbReference type="AlphaFoldDB" id="A0A521G394"/>
<keyword evidence="9" id="KW-0443">Lipid metabolism</keyword>
<name>A0A521G394_9BACT</name>
<dbReference type="GO" id="GO:0006654">
    <property type="term" value="P:phosphatidic acid biosynthetic process"/>
    <property type="evidence" value="ECO:0007669"/>
    <property type="project" value="TreeGrafter"/>
</dbReference>
<evidence type="ECO:0000313" key="12">
    <source>
        <dbReference type="EMBL" id="TAA75495.1"/>
    </source>
</evidence>
<dbReference type="PANTHER" id="PTHR10434:SF11">
    <property type="entry name" value="1-ACYL-SN-GLYCEROL-3-PHOSPHATE ACYLTRANSFERASE"/>
    <property type="match status" value="1"/>
</dbReference>
<dbReference type="Proteomes" id="UP000316238">
    <property type="component" value="Unassembled WGS sequence"/>
</dbReference>
<evidence type="ECO:0000256" key="2">
    <source>
        <dbReference type="ARBA" id="ARBA00004728"/>
    </source>
</evidence>
<dbReference type="NCBIfam" id="TIGR00530">
    <property type="entry name" value="AGP_acyltrn"/>
    <property type="match status" value="1"/>
</dbReference>
<gene>
    <name evidence="12" type="ORF">CDV28_10650</name>
</gene>
<dbReference type="GO" id="GO:0003841">
    <property type="term" value="F:1-acylglycerol-3-phosphate O-acyltransferase activity"/>
    <property type="evidence" value="ECO:0007669"/>
    <property type="project" value="UniProtKB-UniRule"/>
</dbReference>
<comment type="similarity">
    <text evidence="4 9">Belongs to the 1-acyl-sn-glycerol-3-phosphate acyltransferase family.</text>
</comment>
<evidence type="ECO:0000259" key="11">
    <source>
        <dbReference type="SMART" id="SM00563"/>
    </source>
</evidence>
<accession>A0A521G394</accession>
<evidence type="ECO:0000256" key="1">
    <source>
        <dbReference type="ARBA" id="ARBA00001141"/>
    </source>
</evidence>
<evidence type="ECO:0000256" key="6">
    <source>
        <dbReference type="ARBA" id="ARBA00016139"/>
    </source>
</evidence>
<evidence type="ECO:0000256" key="10">
    <source>
        <dbReference type="SAM" id="Phobius"/>
    </source>
</evidence>
<dbReference type="PANTHER" id="PTHR10434">
    <property type="entry name" value="1-ACYL-SN-GLYCEROL-3-PHOSPHATE ACYLTRANSFERASE"/>
    <property type="match status" value="1"/>
</dbReference>
<evidence type="ECO:0000256" key="3">
    <source>
        <dbReference type="ARBA" id="ARBA00005189"/>
    </source>
</evidence>
<keyword evidence="8 9" id="KW-0012">Acyltransferase</keyword>
<dbReference type="UniPathway" id="UPA00557">
    <property type="reaction ID" value="UER00613"/>
</dbReference>
<keyword evidence="10" id="KW-0812">Transmembrane</keyword>
<evidence type="ECO:0000256" key="7">
    <source>
        <dbReference type="ARBA" id="ARBA00022679"/>
    </source>
</evidence>
<keyword evidence="10" id="KW-1133">Transmembrane helix</keyword>
<dbReference type="GO" id="GO:0016020">
    <property type="term" value="C:membrane"/>
    <property type="evidence" value="ECO:0007669"/>
    <property type="project" value="InterPro"/>
</dbReference>
<dbReference type="CDD" id="cd07989">
    <property type="entry name" value="LPLAT_AGPAT-like"/>
    <property type="match status" value="1"/>
</dbReference>
<organism evidence="12 13">
    <name type="scientific">Candidatus Electronema aureum</name>
    <dbReference type="NCBI Taxonomy" id="2005002"/>
    <lineage>
        <taxon>Bacteria</taxon>
        <taxon>Pseudomonadati</taxon>
        <taxon>Thermodesulfobacteriota</taxon>
        <taxon>Desulfobulbia</taxon>
        <taxon>Desulfobulbales</taxon>
        <taxon>Desulfobulbaceae</taxon>
        <taxon>Candidatus Electronema</taxon>
    </lineage>
</organism>
<protein>
    <recommendedName>
        <fullName evidence="6 9">1-acyl-sn-glycerol-3-phosphate acyltransferase</fullName>
        <ecNumber evidence="5 9">2.3.1.51</ecNumber>
    </recommendedName>
</protein>
<dbReference type="Pfam" id="PF01553">
    <property type="entry name" value="Acyltransferase"/>
    <property type="match status" value="1"/>
</dbReference>
<comment type="pathway">
    <text evidence="3">Lipid metabolism.</text>
</comment>
<keyword evidence="10" id="KW-0472">Membrane</keyword>
<feature type="transmembrane region" description="Helical" evidence="10">
    <location>
        <begin position="25"/>
        <end position="47"/>
    </location>
</feature>
<keyword evidence="9" id="KW-1208">Phospholipid metabolism</keyword>
<comment type="domain">
    <text evidence="9">The HXXXXD motif is essential for acyltransferase activity and may constitute the binding site for the phosphate moiety of the glycerol-3-phosphate.</text>
</comment>
<dbReference type="EMBL" id="NQJD01000006">
    <property type="protein sequence ID" value="TAA75495.1"/>
    <property type="molecule type" value="Genomic_DNA"/>
</dbReference>
<keyword evidence="13" id="KW-1185">Reference proteome</keyword>
<sequence>MTTLPMTAILSDYKPMASFTSPIQLLRGILALLTIPPLTAIVCLSAMTDVRWFRKSKSQAQQFPRAWGRILCRLANIRVRVEGGEQLDQAKPYIFIGNHCSMADIMAFSGYITHDYRWIAKKELFAIPIFGTGMKAVDFISIDRSHGREAVQSLNDAAQRIAEGSSVILFPEGTRSPDGRLQPFKTGAVMLAIKAGVEVVPVGFNGTYQALPKGKLLSRGGEVVLRIGTPLPTKNFKAKDKQELAAILQQRVAELLDECHLPVPSSMEAASISLPN</sequence>
<evidence type="ECO:0000256" key="9">
    <source>
        <dbReference type="RuleBase" id="RU361267"/>
    </source>
</evidence>
<dbReference type="InterPro" id="IPR002123">
    <property type="entry name" value="Plipid/glycerol_acylTrfase"/>
</dbReference>
<evidence type="ECO:0000313" key="13">
    <source>
        <dbReference type="Proteomes" id="UP000316238"/>
    </source>
</evidence>
<dbReference type="EC" id="2.3.1.51" evidence="5 9"/>
<reference evidence="12" key="1">
    <citation type="submission" date="2017-07" db="EMBL/GenBank/DDBJ databases">
        <title>The cable genome - Insights into the physiology and evolution of filamentous bacteria capable of sulfide oxidation via long distance electron transfer.</title>
        <authorList>
            <person name="Thorup C."/>
            <person name="Bjerg J.T."/>
            <person name="Schreiber L."/>
            <person name="Nielsen L.P."/>
            <person name="Kjeldsen K.U."/>
            <person name="Boesen T."/>
            <person name="Boggild A."/>
            <person name="Meysman F."/>
            <person name="Geelhoed J."/>
            <person name="Schramm A."/>
        </authorList>
    </citation>
    <scope>NUCLEOTIDE SEQUENCE [LARGE SCALE GENOMIC DNA]</scope>
    <source>
        <strain evidence="12">GS</strain>
    </source>
</reference>
<dbReference type="InterPro" id="IPR004552">
    <property type="entry name" value="AGP_acyltrans"/>
</dbReference>